<dbReference type="InParanoid" id="A0A7M7QB49"/>
<comment type="similarity">
    <text evidence="8">Belongs to the cytochrome b5 family.</text>
</comment>
<dbReference type="OMA" id="DLTHFFH"/>
<evidence type="ECO:0000256" key="10">
    <source>
        <dbReference type="ARBA" id="ARBA00046139"/>
    </source>
</evidence>
<comment type="subcellular location">
    <subcellularLocation>
        <location evidence="1">Cytoplasm</location>
        <location evidence="1">Cytoskeleton</location>
        <location evidence="1">Cilium axoneme</location>
    </subcellularLocation>
</comment>
<evidence type="ECO:0000256" key="3">
    <source>
        <dbReference type="ARBA" id="ARBA00022617"/>
    </source>
</evidence>
<accession>A0A7M7QB49</accession>
<dbReference type="GO" id="GO:0005930">
    <property type="term" value="C:axoneme"/>
    <property type="evidence" value="ECO:0007669"/>
    <property type="project" value="UniProtKB-SubCell"/>
</dbReference>
<name>A0A7M7QB49_NASVI</name>
<dbReference type="Gene3D" id="3.10.120.10">
    <property type="entry name" value="Cytochrome b5-like heme/steroid binding domain"/>
    <property type="match status" value="1"/>
</dbReference>
<dbReference type="InterPro" id="IPR036400">
    <property type="entry name" value="Cyt_B5-like_heme/steroid_sf"/>
</dbReference>
<dbReference type="InterPro" id="IPR001199">
    <property type="entry name" value="Cyt_B5-like_heme/steroid-bd"/>
</dbReference>
<evidence type="ECO:0000256" key="9">
    <source>
        <dbReference type="ARBA" id="ARBA00040649"/>
    </source>
</evidence>
<dbReference type="PANTHER" id="PTHR21281">
    <property type="entry name" value="CYTOCHROME B5 DOMAIN-CONTAINING PROTEIN 1"/>
    <property type="match status" value="1"/>
</dbReference>
<keyword evidence="3" id="KW-0349">Heme</keyword>
<evidence type="ECO:0000313" key="12">
    <source>
        <dbReference type="EnsemblMetazoa" id="XP_031783751"/>
    </source>
</evidence>
<dbReference type="AlphaFoldDB" id="A0A7M7QB49"/>
<dbReference type="GeneID" id="103315921"/>
<feature type="domain" description="Cytochrome b5 heme-binding" evidence="11">
    <location>
        <begin position="12"/>
        <end position="64"/>
    </location>
</feature>
<dbReference type="SMR" id="A0A7M7QB49"/>
<dbReference type="KEGG" id="nvi:103315921"/>
<evidence type="ECO:0000256" key="6">
    <source>
        <dbReference type="ARBA" id="ARBA00023212"/>
    </source>
</evidence>
<keyword evidence="7" id="KW-0966">Cell projection</keyword>
<evidence type="ECO:0000256" key="5">
    <source>
        <dbReference type="ARBA" id="ARBA00023004"/>
    </source>
</evidence>
<organism evidence="12 13">
    <name type="scientific">Nasonia vitripennis</name>
    <name type="common">Parasitic wasp</name>
    <dbReference type="NCBI Taxonomy" id="7425"/>
    <lineage>
        <taxon>Eukaryota</taxon>
        <taxon>Metazoa</taxon>
        <taxon>Ecdysozoa</taxon>
        <taxon>Arthropoda</taxon>
        <taxon>Hexapoda</taxon>
        <taxon>Insecta</taxon>
        <taxon>Pterygota</taxon>
        <taxon>Neoptera</taxon>
        <taxon>Endopterygota</taxon>
        <taxon>Hymenoptera</taxon>
        <taxon>Apocrita</taxon>
        <taxon>Proctotrupomorpha</taxon>
        <taxon>Chalcidoidea</taxon>
        <taxon>Pteromalidae</taxon>
        <taxon>Pteromalinae</taxon>
        <taxon>Nasonia</taxon>
    </lineage>
</organism>
<dbReference type="Pfam" id="PF00173">
    <property type="entry name" value="Cyt-b5"/>
    <property type="match status" value="1"/>
</dbReference>
<dbReference type="EnsemblMetazoa" id="XM_031927891">
    <property type="protein sequence ID" value="XP_031783751"/>
    <property type="gene ID" value="LOC103315921"/>
</dbReference>
<dbReference type="SUPFAM" id="SSF55856">
    <property type="entry name" value="Cytochrome b5-like heme/steroid binding domain"/>
    <property type="match status" value="1"/>
</dbReference>
<keyword evidence="6" id="KW-0206">Cytoskeleton</keyword>
<sequence length="247" mass="28015">MSAREFPYFLPSEVALHKRPENCWLSCLGDVYELSEYVTRNSESPISQYLVGHAGKDASHWFDARGRLRRYVEPRTGRRQILLPFASPKPELGDGMSKPLHQPAAYGCCARYLEPGHVDDHSRLEATELTGKCWLELECLLSSRRYRRGRLTKKPRTCSITNVLTSQRAVITVCEEDSIGRIQERASIFNRHIGSYTCKFEGKLLQPAWSLTENGIAALESDSYLGSAGITYVPNLLCYFNDDLTEM</sequence>
<dbReference type="GO" id="GO:0046872">
    <property type="term" value="F:metal ion binding"/>
    <property type="evidence" value="ECO:0007669"/>
    <property type="project" value="UniProtKB-KW"/>
</dbReference>
<evidence type="ECO:0000256" key="8">
    <source>
        <dbReference type="ARBA" id="ARBA00038168"/>
    </source>
</evidence>
<keyword evidence="5" id="KW-0408">Iron</keyword>
<protein>
    <recommendedName>
        <fullName evidence="9">Cytochrome b5 domain-containing protein 1</fullName>
    </recommendedName>
</protein>
<reference evidence="12" key="1">
    <citation type="submission" date="2021-01" db="UniProtKB">
        <authorList>
            <consortium name="EnsemblMetazoa"/>
        </authorList>
    </citation>
    <scope>IDENTIFICATION</scope>
</reference>
<keyword evidence="2" id="KW-0963">Cytoplasm</keyword>
<dbReference type="InterPro" id="IPR052320">
    <property type="entry name" value="Cytochrome_b5_domain"/>
</dbReference>
<dbReference type="Proteomes" id="UP000002358">
    <property type="component" value="Chromosome 3"/>
</dbReference>
<dbReference type="PANTHER" id="PTHR21281:SF0">
    <property type="entry name" value="CYTOCHROME B5 DOMAIN-CONTAINING PROTEIN 1"/>
    <property type="match status" value="1"/>
</dbReference>
<evidence type="ECO:0000256" key="1">
    <source>
        <dbReference type="ARBA" id="ARBA00004430"/>
    </source>
</evidence>
<keyword evidence="13" id="KW-1185">Reference proteome</keyword>
<evidence type="ECO:0000256" key="2">
    <source>
        <dbReference type="ARBA" id="ARBA00022490"/>
    </source>
</evidence>
<dbReference type="RefSeq" id="XP_031783751.2">
    <property type="nucleotide sequence ID" value="XM_031927891.2"/>
</dbReference>
<keyword evidence="4" id="KW-0479">Metal-binding</keyword>
<evidence type="ECO:0000256" key="4">
    <source>
        <dbReference type="ARBA" id="ARBA00022723"/>
    </source>
</evidence>
<dbReference type="OrthoDB" id="260091at2759"/>
<evidence type="ECO:0000313" key="13">
    <source>
        <dbReference type="Proteomes" id="UP000002358"/>
    </source>
</evidence>
<evidence type="ECO:0000259" key="11">
    <source>
        <dbReference type="Pfam" id="PF00173"/>
    </source>
</evidence>
<comment type="function">
    <text evidence="10">Radial spoke stalk protein that binds heme under oxidizing conditions. Required for the coordinated beating of multiple cilia maybe by functioning in a redox signaling pathway.</text>
</comment>
<evidence type="ECO:0000256" key="7">
    <source>
        <dbReference type="ARBA" id="ARBA00023273"/>
    </source>
</evidence>
<proteinExistence type="inferred from homology"/>